<feature type="domain" description="ABC transporter" evidence="5">
    <location>
        <begin position="3"/>
        <end position="235"/>
    </location>
</feature>
<dbReference type="PANTHER" id="PTHR42794:SF2">
    <property type="entry name" value="ABC TRANSPORTER ATP-BINDING PROTEIN"/>
    <property type="match status" value="1"/>
</dbReference>
<proteinExistence type="predicted"/>
<dbReference type="Gene3D" id="3.40.50.300">
    <property type="entry name" value="P-loop containing nucleotide triphosphate hydrolases"/>
    <property type="match status" value="1"/>
</dbReference>
<dbReference type="OrthoDB" id="3579586at2"/>
<dbReference type="InterPro" id="IPR003593">
    <property type="entry name" value="AAA+_ATPase"/>
</dbReference>
<keyword evidence="7" id="KW-1185">Reference proteome</keyword>
<dbReference type="PATRIC" id="fig|1653479.3.peg.1088"/>
<evidence type="ECO:0000313" key="6">
    <source>
        <dbReference type="EMBL" id="AMY22384.1"/>
    </source>
</evidence>
<dbReference type="KEGG" id="rhs:A3Q41_01070"/>
<evidence type="ECO:0000313" key="7">
    <source>
        <dbReference type="Proteomes" id="UP000076038"/>
    </source>
</evidence>
<dbReference type="PROSITE" id="PS50893">
    <property type="entry name" value="ABC_TRANSPORTER_2"/>
    <property type="match status" value="1"/>
</dbReference>
<feature type="compositionally biased region" description="Polar residues" evidence="4">
    <location>
        <begin position="257"/>
        <end position="280"/>
    </location>
</feature>
<dbReference type="EC" id="3.6.3.34" evidence="6"/>
<dbReference type="InterPro" id="IPR017871">
    <property type="entry name" value="ABC_transporter-like_CS"/>
</dbReference>
<evidence type="ECO:0000256" key="3">
    <source>
        <dbReference type="ARBA" id="ARBA00022840"/>
    </source>
</evidence>
<evidence type="ECO:0000256" key="1">
    <source>
        <dbReference type="ARBA" id="ARBA00022448"/>
    </source>
</evidence>
<dbReference type="GO" id="GO:0016887">
    <property type="term" value="F:ATP hydrolysis activity"/>
    <property type="evidence" value="ECO:0007669"/>
    <property type="project" value="InterPro"/>
</dbReference>
<dbReference type="SUPFAM" id="SSF52540">
    <property type="entry name" value="P-loop containing nucleoside triphosphate hydrolases"/>
    <property type="match status" value="1"/>
</dbReference>
<evidence type="ECO:0000256" key="2">
    <source>
        <dbReference type="ARBA" id="ARBA00022741"/>
    </source>
</evidence>
<dbReference type="PROSITE" id="PS00211">
    <property type="entry name" value="ABC_TRANSPORTER_1"/>
    <property type="match status" value="1"/>
</dbReference>
<gene>
    <name evidence="6" type="primary">fhuC_1</name>
    <name evidence="6" type="ORF">A3Q41_01070</name>
</gene>
<dbReference type="FunFam" id="3.40.50.300:FF:000134">
    <property type="entry name" value="Iron-enterobactin ABC transporter ATP-binding protein"/>
    <property type="match status" value="1"/>
</dbReference>
<keyword evidence="2" id="KW-0547">Nucleotide-binding</keyword>
<dbReference type="GO" id="GO:0005524">
    <property type="term" value="F:ATP binding"/>
    <property type="evidence" value="ECO:0007669"/>
    <property type="project" value="UniProtKB-KW"/>
</dbReference>
<reference evidence="6 7" key="1">
    <citation type="journal article" date="2016" name="Genome Announc.">
        <title>Complete Genome and Plasmid Sequences for Rhodococcus fascians D188 and Draft Sequences for Rhodococcus Isolates PBTS 1 and PBTS 2.</title>
        <authorList>
            <person name="Stamler R.A."/>
            <person name="Vereecke D."/>
            <person name="Zhang Y."/>
            <person name="Schilkey F."/>
            <person name="Devitt N."/>
            <person name="Randall J.J."/>
        </authorList>
    </citation>
    <scope>NUCLEOTIDE SEQUENCE [LARGE SCALE GENOMIC DNA]</scope>
    <source>
        <strain evidence="6 7">PBTS2</strain>
    </source>
</reference>
<evidence type="ECO:0000259" key="5">
    <source>
        <dbReference type="PROSITE" id="PS50893"/>
    </source>
</evidence>
<name>A0A143QHH6_RHOFA</name>
<dbReference type="RefSeq" id="WP_048316857.1">
    <property type="nucleotide sequence ID" value="NZ_CP015220.1"/>
</dbReference>
<accession>A0A143QHH6</accession>
<dbReference type="CDD" id="cd03214">
    <property type="entry name" value="ABC_Iron-Siderophores_B12_Hemin"/>
    <property type="match status" value="1"/>
</dbReference>
<sequence>MKLGAQGVAVAIDGAKILTDGVIHAESGSVVGLLGPNGSGKSTLLRTLYRALMPSGGTIVLGEDDLRRLSARESATRTAVVLQDDSPEFEFTAREIIELGRIPHNTGLRRFGAVDVAAVDAAVMAAGIAHLVDRQISTLSGGERQRVFVARALAQQAPILILDEPTNHLDISAQLDLLELLTATEATVVVALHDIDLAAAYCDSLFVMKSGALVAHGTPTDVLTTDMLREVYGVDSVIAVNPITGRPCVHFGPATSHRPSTASCTATQPNFDTRTESSQP</sequence>
<keyword evidence="3 6" id="KW-0067">ATP-binding</keyword>
<dbReference type="Pfam" id="PF00005">
    <property type="entry name" value="ABC_tran"/>
    <property type="match status" value="1"/>
</dbReference>
<protein>
    <submittedName>
        <fullName evidence="6">Iron(3+)-hydroxamate import ATP-binding protein FhuC</fullName>
        <ecNumber evidence="6">3.6.3.34</ecNumber>
    </submittedName>
</protein>
<feature type="region of interest" description="Disordered" evidence="4">
    <location>
        <begin position="255"/>
        <end position="280"/>
    </location>
</feature>
<reference evidence="7" key="2">
    <citation type="submission" date="2016-04" db="EMBL/GenBank/DDBJ databases">
        <title>Complete Genome and Plasmid Sequences for Rhodococcus fascians D188 and Draft Sequences for Rhodococcus spp. Isolates PBTS 1 and PBTS 2.</title>
        <authorList>
            <person name="Stamer R."/>
            <person name="Vereecke D."/>
            <person name="Zhang Y."/>
            <person name="Schilkey F."/>
            <person name="Devitt N."/>
            <person name="Randall J."/>
        </authorList>
    </citation>
    <scope>NUCLEOTIDE SEQUENCE [LARGE SCALE GENOMIC DNA]</scope>
    <source>
        <strain evidence="7">PBTS2</strain>
    </source>
</reference>
<dbReference type="InterPro" id="IPR027417">
    <property type="entry name" value="P-loop_NTPase"/>
</dbReference>
<dbReference type="EMBL" id="CP015220">
    <property type="protein sequence ID" value="AMY22384.1"/>
    <property type="molecule type" value="Genomic_DNA"/>
</dbReference>
<dbReference type="InterPro" id="IPR003439">
    <property type="entry name" value="ABC_transporter-like_ATP-bd"/>
</dbReference>
<dbReference type="PANTHER" id="PTHR42794">
    <property type="entry name" value="HEMIN IMPORT ATP-BINDING PROTEIN HMUV"/>
    <property type="match status" value="1"/>
</dbReference>
<keyword evidence="6" id="KW-0378">Hydrolase</keyword>
<dbReference type="SMART" id="SM00382">
    <property type="entry name" value="AAA"/>
    <property type="match status" value="1"/>
</dbReference>
<keyword evidence="1" id="KW-0813">Transport</keyword>
<evidence type="ECO:0000256" key="4">
    <source>
        <dbReference type="SAM" id="MobiDB-lite"/>
    </source>
</evidence>
<organism evidence="6 7">
    <name type="scientific">Rhodococcoides fascians</name>
    <name type="common">Rhodococcus fascians</name>
    <dbReference type="NCBI Taxonomy" id="1828"/>
    <lineage>
        <taxon>Bacteria</taxon>
        <taxon>Bacillati</taxon>
        <taxon>Actinomycetota</taxon>
        <taxon>Actinomycetes</taxon>
        <taxon>Mycobacteriales</taxon>
        <taxon>Nocardiaceae</taxon>
        <taxon>Rhodococcoides</taxon>
    </lineage>
</organism>
<dbReference type="AlphaFoldDB" id="A0A143QHH6"/>
<dbReference type="Proteomes" id="UP000076038">
    <property type="component" value="Chromosome"/>
</dbReference>